<comment type="similarity">
    <text evidence="1">Belongs to the Gfa family.</text>
</comment>
<comment type="caution">
    <text evidence="6">The sequence shown here is derived from an EMBL/GenBank/DDBJ whole genome shotgun (WGS) entry which is preliminary data.</text>
</comment>
<name>A0A2T5B8Z9_MYCDI</name>
<dbReference type="EMBL" id="PZZZ01000004">
    <property type="protein sequence ID" value="PTM95383.1"/>
    <property type="molecule type" value="Genomic_DNA"/>
</dbReference>
<accession>A0A2T5B8Z9</accession>
<dbReference type="GO" id="GO:0046872">
    <property type="term" value="F:metal ion binding"/>
    <property type="evidence" value="ECO:0007669"/>
    <property type="project" value="UniProtKB-KW"/>
</dbReference>
<dbReference type="Gene3D" id="3.90.1590.10">
    <property type="entry name" value="glutathione-dependent formaldehyde- activating enzyme (gfa)"/>
    <property type="match status" value="1"/>
</dbReference>
<keyword evidence="4" id="KW-0456">Lyase</keyword>
<keyword evidence="2" id="KW-0479">Metal-binding</keyword>
<keyword evidence="7" id="KW-1185">Reference proteome</keyword>
<protein>
    <recommendedName>
        <fullName evidence="5">CENP-V/GFA domain-containing protein</fullName>
    </recommendedName>
</protein>
<sequence>MTELSGHCLCKSVRFRVSGPGIRAGHCHCESCRRATSSPVTTFFSVARKDVVFDGDTLRHYASSPGVSRGFCIACGSPMSYETAERPEEIDLFVGALEDASGVEVNRHWFWSERVAWLACDDDLPKHD</sequence>
<organism evidence="6 7">
    <name type="scientific">Mycoplana dimorpha</name>
    <dbReference type="NCBI Taxonomy" id="28320"/>
    <lineage>
        <taxon>Bacteria</taxon>
        <taxon>Pseudomonadati</taxon>
        <taxon>Pseudomonadota</taxon>
        <taxon>Alphaproteobacteria</taxon>
        <taxon>Hyphomicrobiales</taxon>
        <taxon>Rhizobiaceae</taxon>
        <taxon>Mycoplana</taxon>
    </lineage>
</organism>
<evidence type="ECO:0000256" key="4">
    <source>
        <dbReference type="ARBA" id="ARBA00023239"/>
    </source>
</evidence>
<dbReference type="OrthoDB" id="9807246at2"/>
<dbReference type="Pfam" id="PF04828">
    <property type="entry name" value="GFA"/>
    <property type="match status" value="1"/>
</dbReference>
<evidence type="ECO:0000259" key="5">
    <source>
        <dbReference type="PROSITE" id="PS51891"/>
    </source>
</evidence>
<keyword evidence="3" id="KW-0862">Zinc</keyword>
<evidence type="ECO:0000256" key="2">
    <source>
        <dbReference type="ARBA" id="ARBA00022723"/>
    </source>
</evidence>
<evidence type="ECO:0000256" key="3">
    <source>
        <dbReference type="ARBA" id="ARBA00022833"/>
    </source>
</evidence>
<dbReference type="InterPro" id="IPR006913">
    <property type="entry name" value="CENP-V/GFA"/>
</dbReference>
<proteinExistence type="inferred from homology"/>
<reference evidence="6 7" key="1">
    <citation type="submission" date="2018-04" db="EMBL/GenBank/DDBJ databases">
        <title>Genomic Encyclopedia of Type Strains, Phase IV (KMG-IV): sequencing the most valuable type-strain genomes for metagenomic binning, comparative biology and taxonomic classification.</title>
        <authorList>
            <person name="Goeker M."/>
        </authorList>
    </citation>
    <scope>NUCLEOTIDE SEQUENCE [LARGE SCALE GENOMIC DNA]</scope>
    <source>
        <strain evidence="6 7">DSM 7138</strain>
    </source>
</reference>
<dbReference type="PROSITE" id="PS51891">
    <property type="entry name" value="CENP_V_GFA"/>
    <property type="match status" value="1"/>
</dbReference>
<dbReference type="AlphaFoldDB" id="A0A2T5B8Z9"/>
<dbReference type="InterPro" id="IPR011057">
    <property type="entry name" value="Mss4-like_sf"/>
</dbReference>
<evidence type="ECO:0000313" key="6">
    <source>
        <dbReference type="EMBL" id="PTM95383.1"/>
    </source>
</evidence>
<dbReference type="GO" id="GO:0016846">
    <property type="term" value="F:carbon-sulfur lyase activity"/>
    <property type="evidence" value="ECO:0007669"/>
    <property type="project" value="InterPro"/>
</dbReference>
<dbReference type="SUPFAM" id="SSF51316">
    <property type="entry name" value="Mss4-like"/>
    <property type="match status" value="1"/>
</dbReference>
<evidence type="ECO:0000256" key="1">
    <source>
        <dbReference type="ARBA" id="ARBA00005495"/>
    </source>
</evidence>
<gene>
    <name evidence="6" type="ORF">C7449_104462</name>
</gene>
<evidence type="ECO:0000313" key="7">
    <source>
        <dbReference type="Proteomes" id="UP000241247"/>
    </source>
</evidence>
<dbReference type="PANTHER" id="PTHR33337">
    <property type="entry name" value="GFA DOMAIN-CONTAINING PROTEIN"/>
    <property type="match status" value="1"/>
</dbReference>
<dbReference type="Proteomes" id="UP000241247">
    <property type="component" value="Unassembled WGS sequence"/>
</dbReference>
<dbReference type="RefSeq" id="WP_108003086.1">
    <property type="nucleotide sequence ID" value="NZ_JBHEEX010000007.1"/>
</dbReference>
<feature type="domain" description="CENP-V/GFA" evidence="5">
    <location>
        <begin position="4"/>
        <end position="110"/>
    </location>
</feature>
<dbReference type="PANTHER" id="PTHR33337:SF40">
    <property type="entry name" value="CENP-V_GFA DOMAIN-CONTAINING PROTEIN-RELATED"/>
    <property type="match status" value="1"/>
</dbReference>